<keyword evidence="3" id="KW-1185">Reference proteome</keyword>
<feature type="signal peptide" evidence="1">
    <location>
        <begin position="1"/>
        <end position="23"/>
    </location>
</feature>
<dbReference type="PROSITE" id="PS51257">
    <property type="entry name" value="PROKAR_LIPOPROTEIN"/>
    <property type="match status" value="1"/>
</dbReference>
<organism evidence="2 3">
    <name type="scientific">Aquimarina aggregata</name>
    <dbReference type="NCBI Taxonomy" id="1642818"/>
    <lineage>
        <taxon>Bacteria</taxon>
        <taxon>Pseudomonadati</taxon>
        <taxon>Bacteroidota</taxon>
        <taxon>Flavobacteriia</taxon>
        <taxon>Flavobacteriales</taxon>
        <taxon>Flavobacteriaceae</taxon>
        <taxon>Aquimarina</taxon>
    </lineage>
</organism>
<keyword evidence="1" id="KW-0732">Signal</keyword>
<gene>
    <name evidence="2" type="ORF">AWE51_07940</name>
</gene>
<feature type="chain" id="PRO_5007841177" evidence="1">
    <location>
        <begin position="24"/>
        <end position="84"/>
    </location>
</feature>
<proteinExistence type="predicted"/>
<dbReference type="AlphaFoldDB" id="A0A162Z5K6"/>
<name>A0A162Z5K6_9FLAO</name>
<dbReference type="EMBL" id="LQRT01000024">
    <property type="protein sequence ID" value="KZS39576.1"/>
    <property type="molecule type" value="Genomic_DNA"/>
</dbReference>
<reference evidence="2 3" key="1">
    <citation type="submission" date="2016-01" db="EMBL/GenBank/DDBJ databases">
        <title>The draft genome sequence of Aquimarina sp. RZW4-3-2.</title>
        <authorList>
            <person name="Wang Y."/>
        </authorList>
    </citation>
    <scope>NUCLEOTIDE SEQUENCE [LARGE SCALE GENOMIC DNA]</scope>
    <source>
        <strain evidence="2 3">RZW4-3-2</strain>
    </source>
</reference>
<evidence type="ECO:0000256" key="1">
    <source>
        <dbReference type="SAM" id="SignalP"/>
    </source>
</evidence>
<sequence length="84" mass="8803">MKKLMLFATGAFVLLLLSCGSDDDGGDNCSSCEVAGIPVTICDNGDRTATISITGTTTTTVDSFRDGETFAEFVERSCDVVVIP</sequence>
<accession>A0A162Z5K6</accession>
<evidence type="ECO:0000313" key="3">
    <source>
        <dbReference type="Proteomes" id="UP000076715"/>
    </source>
</evidence>
<dbReference type="Proteomes" id="UP000076715">
    <property type="component" value="Unassembled WGS sequence"/>
</dbReference>
<dbReference type="STRING" id="1642818.AWE51_07940"/>
<comment type="caution">
    <text evidence="2">The sequence shown here is derived from an EMBL/GenBank/DDBJ whole genome shotgun (WGS) entry which is preliminary data.</text>
</comment>
<dbReference type="RefSeq" id="WP_066315163.1">
    <property type="nucleotide sequence ID" value="NZ_CANLSS010000015.1"/>
</dbReference>
<evidence type="ECO:0000313" key="2">
    <source>
        <dbReference type="EMBL" id="KZS39576.1"/>
    </source>
</evidence>
<protein>
    <submittedName>
        <fullName evidence="2">Uncharacterized protein</fullName>
    </submittedName>
</protein>